<keyword evidence="5" id="KW-0805">Transcription regulation</keyword>
<evidence type="ECO:0000256" key="1">
    <source>
        <dbReference type="ARBA" id="ARBA00004496"/>
    </source>
</evidence>
<gene>
    <name evidence="10" type="ORF">SDC9_148152</name>
</gene>
<dbReference type="SMART" id="SM00342">
    <property type="entry name" value="HTH_ARAC"/>
    <property type="match status" value="1"/>
</dbReference>
<keyword evidence="4" id="KW-0902">Two-component regulatory system</keyword>
<dbReference type="EMBL" id="VSSQ01046980">
    <property type="protein sequence ID" value="MPN00954.1"/>
    <property type="molecule type" value="Genomic_DNA"/>
</dbReference>
<dbReference type="InterPro" id="IPR018062">
    <property type="entry name" value="HTH_AraC-typ_CS"/>
</dbReference>
<keyword evidence="2" id="KW-0963">Cytoplasm</keyword>
<dbReference type="PROSITE" id="PS50110">
    <property type="entry name" value="RESPONSE_REGULATORY"/>
    <property type="match status" value="1"/>
</dbReference>
<comment type="subcellular location">
    <subcellularLocation>
        <location evidence="1">Cytoplasm</location>
    </subcellularLocation>
</comment>
<evidence type="ECO:0000256" key="3">
    <source>
        <dbReference type="ARBA" id="ARBA00022553"/>
    </source>
</evidence>
<reference evidence="10" key="1">
    <citation type="submission" date="2019-08" db="EMBL/GenBank/DDBJ databases">
        <authorList>
            <person name="Kucharzyk K."/>
            <person name="Murdoch R.W."/>
            <person name="Higgins S."/>
            <person name="Loffler F."/>
        </authorList>
    </citation>
    <scope>NUCLEOTIDE SEQUENCE</scope>
</reference>
<evidence type="ECO:0000256" key="4">
    <source>
        <dbReference type="ARBA" id="ARBA00023012"/>
    </source>
</evidence>
<dbReference type="InterPro" id="IPR011006">
    <property type="entry name" value="CheY-like_superfamily"/>
</dbReference>
<sequence>MYRVMVVDDEEVIVSGLVRAMPWQKYGCEVVATATSGSEALRLLHEKKPDILFTDICMPGQDGLAVLAAVRSEFAQMQVTILSGYPNFNYAQRAIELGVVSYVLKPSRFQLLEEALAKMTENLHELQQSQTAPPALQGVFCNETTAAEAQTGTEKAQNFIVKNALDYIRTHYAERLTLADVADAVYVSQWHLSKLISRYTQQSFFDLLNGVRVEKAKELLADPSLKVWQVGEQAGFTDATHFSRTFKKLTGMSANEYRSKS</sequence>
<evidence type="ECO:0000259" key="9">
    <source>
        <dbReference type="PROSITE" id="PS50110"/>
    </source>
</evidence>
<dbReference type="InterPro" id="IPR018060">
    <property type="entry name" value="HTH_AraC"/>
</dbReference>
<accession>A0A645EJQ9</accession>
<dbReference type="SUPFAM" id="SSF52172">
    <property type="entry name" value="CheY-like"/>
    <property type="match status" value="1"/>
</dbReference>
<keyword evidence="3" id="KW-0597">Phosphoprotein</keyword>
<dbReference type="Pfam" id="PF00072">
    <property type="entry name" value="Response_reg"/>
    <property type="match status" value="1"/>
</dbReference>
<feature type="domain" description="HTH araC/xylS-type" evidence="8">
    <location>
        <begin position="162"/>
        <end position="260"/>
    </location>
</feature>
<dbReference type="Pfam" id="PF12833">
    <property type="entry name" value="HTH_18"/>
    <property type="match status" value="1"/>
</dbReference>
<evidence type="ECO:0000256" key="6">
    <source>
        <dbReference type="ARBA" id="ARBA00023125"/>
    </source>
</evidence>
<dbReference type="CDD" id="cd17536">
    <property type="entry name" value="REC_YesN-like"/>
    <property type="match status" value="1"/>
</dbReference>
<dbReference type="PANTHER" id="PTHR42713">
    <property type="entry name" value="HISTIDINE KINASE-RELATED"/>
    <property type="match status" value="1"/>
</dbReference>
<dbReference type="PROSITE" id="PS01124">
    <property type="entry name" value="HTH_ARAC_FAMILY_2"/>
    <property type="match status" value="1"/>
</dbReference>
<dbReference type="InterPro" id="IPR009057">
    <property type="entry name" value="Homeodomain-like_sf"/>
</dbReference>
<dbReference type="GO" id="GO:0043565">
    <property type="term" value="F:sequence-specific DNA binding"/>
    <property type="evidence" value="ECO:0007669"/>
    <property type="project" value="InterPro"/>
</dbReference>
<keyword evidence="6" id="KW-0238">DNA-binding</keyword>
<name>A0A645EJQ9_9ZZZZ</name>
<dbReference type="GO" id="GO:0000160">
    <property type="term" value="P:phosphorelay signal transduction system"/>
    <property type="evidence" value="ECO:0007669"/>
    <property type="project" value="UniProtKB-KW"/>
</dbReference>
<dbReference type="SUPFAM" id="SSF46689">
    <property type="entry name" value="Homeodomain-like"/>
    <property type="match status" value="2"/>
</dbReference>
<dbReference type="PANTHER" id="PTHR42713:SF3">
    <property type="entry name" value="TRANSCRIPTIONAL REGULATORY PROTEIN HPTR"/>
    <property type="match status" value="1"/>
</dbReference>
<evidence type="ECO:0000256" key="5">
    <source>
        <dbReference type="ARBA" id="ARBA00023015"/>
    </source>
</evidence>
<evidence type="ECO:0000256" key="2">
    <source>
        <dbReference type="ARBA" id="ARBA00022490"/>
    </source>
</evidence>
<proteinExistence type="predicted"/>
<protein>
    <submittedName>
        <fullName evidence="10">Putative response regulatory protein</fullName>
    </submittedName>
</protein>
<dbReference type="Gene3D" id="1.10.10.60">
    <property type="entry name" value="Homeodomain-like"/>
    <property type="match status" value="2"/>
</dbReference>
<comment type="caution">
    <text evidence="10">The sequence shown here is derived from an EMBL/GenBank/DDBJ whole genome shotgun (WGS) entry which is preliminary data.</text>
</comment>
<evidence type="ECO:0000256" key="7">
    <source>
        <dbReference type="ARBA" id="ARBA00023163"/>
    </source>
</evidence>
<organism evidence="10">
    <name type="scientific">bioreactor metagenome</name>
    <dbReference type="NCBI Taxonomy" id="1076179"/>
    <lineage>
        <taxon>unclassified sequences</taxon>
        <taxon>metagenomes</taxon>
        <taxon>ecological metagenomes</taxon>
    </lineage>
</organism>
<dbReference type="GO" id="GO:0005737">
    <property type="term" value="C:cytoplasm"/>
    <property type="evidence" value="ECO:0007669"/>
    <property type="project" value="UniProtKB-SubCell"/>
</dbReference>
<dbReference type="InterPro" id="IPR001789">
    <property type="entry name" value="Sig_transdc_resp-reg_receiver"/>
</dbReference>
<dbReference type="SMART" id="SM00448">
    <property type="entry name" value="REC"/>
    <property type="match status" value="1"/>
</dbReference>
<dbReference type="InterPro" id="IPR051552">
    <property type="entry name" value="HptR"/>
</dbReference>
<dbReference type="AlphaFoldDB" id="A0A645EJQ9"/>
<evidence type="ECO:0000313" key="10">
    <source>
        <dbReference type="EMBL" id="MPN00954.1"/>
    </source>
</evidence>
<dbReference type="GO" id="GO:0003700">
    <property type="term" value="F:DNA-binding transcription factor activity"/>
    <property type="evidence" value="ECO:0007669"/>
    <property type="project" value="InterPro"/>
</dbReference>
<dbReference type="Gene3D" id="3.40.50.2300">
    <property type="match status" value="1"/>
</dbReference>
<evidence type="ECO:0000259" key="8">
    <source>
        <dbReference type="PROSITE" id="PS01124"/>
    </source>
</evidence>
<feature type="domain" description="Response regulatory" evidence="9">
    <location>
        <begin position="3"/>
        <end position="120"/>
    </location>
</feature>
<dbReference type="PROSITE" id="PS00041">
    <property type="entry name" value="HTH_ARAC_FAMILY_1"/>
    <property type="match status" value="1"/>
</dbReference>
<keyword evidence="7" id="KW-0804">Transcription</keyword>